<feature type="compositionally biased region" description="Basic and acidic residues" evidence="1">
    <location>
        <begin position="795"/>
        <end position="809"/>
    </location>
</feature>
<sequence length="1666" mass="183837">MTIARGRQPYEQSSLKLRPGLHAQSVSAPPGQLPILASGDSYISQAPSSYVGTSTSLAELAHLVRLQTYQEHKNLQSRVRLHKSLVSSAVSARLTRSGELCHKALVDHFKSDQKSDFATLYNALHDVRNSCEATRRFAMLESELDSSKASKSGDDREMPRGLTSFLHEIPVQARDTILSFVSMVRTSPSFLANRLGRLSNAELEALVKYHNQPNPQESILPQQTSRRGNSATRGAPVQKLSLEASPIERLLSFHRNDPLYTLVHTVFANSCGPDSAEDKRRTNIWATTCAKMISENKGESFLLVVMDSWAAMREWPAKQNLEIAVMGLLQEGAFLVERGDETTTGNSPSDLRGKNDLLAEEFWIKAEKRLFEVLDDEPSAGGIPEGILELGHAILGKIDDPKKQRQAEVMIVVKWFFNRFLTNGIAYPEYHGIMTGHHISEHARLKILRPVLKRMYNHAVSVVFGDWRTNSPVEPVIRSHIESLLQRFRCPRPTDFTPVLLPSRAVTSPRETAEVQPFIVLCPADIVTLYQALYPQGSHTVEGRDIRGGAMSSRSSTRPLFGRSPNTGFEVGSGSVLSNSGSSVTSESASITSPLLDRSSISDDRRSFMSMPSPSSFSIHSQTLHPGSDQDSPEKFGMEVRSAVEAMMGRLGPDVVSGRCHPCAEKWAVVFISPDGKELSVKMRKHWDDDEEEDDDGGHDSDSEDEGPLEVSGLDRVYHQLKEAVMKLVGEYEIPEEPLPAKTKFSNRPSAAKANSAPNVPTINFPESTLDPSNPFHPQSNLTAMITAGQSKAPAPDRSRGAGMKDKPKQRTPQEPTLLLTMLQAASAQCLARGDYVSSQQYHRALLQARKLSPSLQRDEFGALLHIFSRGSRDVIERSAAGIEECEAWFVWLTLAQERHDSAVESMMRKIKDLRDKMWYVTDVRNSAAYDEAKNVALALKKMGMPQRPKAITKSNTRSNLSHRMSTSSFALLKSDTLIDILAATTEHGGPNKLSDEQASMTFEYLSRYSVENFCKGEERIHRFCLEVDKCVTKLVGDGILDGPVLWSSDLFSRDEREMAIGRQRGDLYLAGVGTLSIAGDDDDYQTEDGRSSSKRGLDMLRRPSTSDLFGRNRASSIAGSFHDGPPSRKGRTRSNAGLMDSREDLFGMPSPALPSESHNTFWSPFSSHTSTSGSTNRPKTAHSPTTLSKSPEAINRQKRKFLAELKQSLTGLLLSDLGLEVFSQGSETDAWFSGGLGDECIQRKEEQEEAKRKAAEKNSSKIAAAPGGKKALGRKKSMKNVRKNANHGTFEALGKEKKGELAAPVATLENVGREAYSGEENSSSSDATARPFGFTTAKKGGLLAFPFLHAFKKLLLRFSTHPNPFQKLQAIYELELLIVAMLSSRSPASLQGRRVLPSMPTSPFLDAMGEAASRVCSLQLSQPSNIEEAMANLEERRSNVISSGTAASPFTTPSGTRSPTPHAAAPSADMIVDVLQTLFRQAEVRPKTLFRDLQYVAAFVPASILDRTEVGKAFWDTGLAALGLKQDVCRTMVEIADEIVAKDSHKRGPDLSRGEGGRGENDNYSRYTMQDAATMWNITAKEGDPTAQRELAIFYLTNPTLLPRSTKPLSKPKDTFRPEMMVQKGEDPDKRDPATMCVAYHWMELSAQGGDEVARKYLRSQREEW</sequence>
<feature type="region of interest" description="Disordered" evidence="1">
    <location>
        <begin position="685"/>
        <end position="711"/>
    </location>
</feature>
<feature type="region of interest" description="Disordered" evidence="1">
    <location>
        <begin position="1545"/>
        <end position="1565"/>
    </location>
</feature>
<feature type="region of interest" description="Disordered" evidence="1">
    <location>
        <begin position="212"/>
        <end position="238"/>
    </location>
</feature>
<feature type="region of interest" description="Disordered" evidence="1">
    <location>
        <begin position="1444"/>
        <end position="1465"/>
    </location>
</feature>
<feature type="compositionally biased region" description="Basic and acidic residues" evidence="1">
    <location>
        <begin position="1246"/>
        <end position="1260"/>
    </location>
</feature>
<keyword evidence="3" id="KW-1185">Reference proteome</keyword>
<dbReference type="Proteomes" id="UP001447188">
    <property type="component" value="Unassembled WGS sequence"/>
</dbReference>
<feature type="compositionally biased region" description="Basic residues" evidence="1">
    <location>
        <begin position="1272"/>
        <end position="1282"/>
    </location>
</feature>
<feature type="region of interest" description="Disordered" evidence="1">
    <location>
        <begin position="541"/>
        <end position="635"/>
    </location>
</feature>
<feature type="compositionally biased region" description="Acidic residues" evidence="1">
    <location>
        <begin position="689"/>
        <end position="708"/>
    </location>
</feature>
<dbReference type="PANTHER" id="PTHR42064:SF1">
    <property type="entry name" value="YALI0F28677P"/>
    <property type="match status" value="1"/>
</dbReference>
<evidence type="ECO:0000256" key="1">
    <source>
        <dbReference type="SAM" id="MobiDB-lite"/>
    </source>
</evidence>
<feature type="region of interest" description="Disordered" evidence="1">
    <location>
        <begin position="740"/>
        <end position="813"/>
    </location>
</feature>
<name>A0ABR3GU93_9PEZI</name>
<feature type="region of interest" description="Disordered" evidence="1">
    <location>
        <begin position="1246"/>
        <end position="1282"/>
    </location>
</feature>
<gene>
    <name evidence="2" type="ORF">Q9L58_001334</name>
</gene>
<dbReference type="EMBL" id="JBBBZM010000010">
    <property type="protein sequence ID" value="KAL0639508.1"/>
    <property type="molecule type" value="Genomic_DNA"/>
</dbReference>
<evidence type="ECO:0000313" key="2">
    <source>
        <dbReference type="EMBL" id="KAL0639508.1"/>
    </source>
</evidence>
<feature type="compositionally biased region" description="Basic and acidic residues" evidence="1">
    <location>
        <begin position="1088"/>
        <end position="1102"/>
    </location>
</feature>
<feature type="compositionally biased region" description="Low complexity" evidence="1">
    <location>
        <begin position="572"/>
        <end position="599"/>
    </location>
</feature>
<protein>
    <submittedName>
        <fullName evidence="2">Uncharacterized protein</fullName>
    </submittedName>
</protein>
<feature type="compositionally biased region" description="Polar residues" evidence="1">
    <location>
        <begin position="1177"/>
        <end position="1190"/>
    </location>
</feature>
<feature type="compositionally biased region" description="Polar residues" evidence="1">
    <location>
        <begin position="1104"/>
        <end position="1119"/>
    </location>
</feature>
<feature type="compositionally biased region" description="Polar residues" evidence="1">
    <location>
        <begin position="756"/>
        <end position="790"/>
    </location>
</feature>
<organism evidence="2 3">
    <name type="scientific">Discina gigas</name>
    <dbReference type="NCBI Taxonomy" id="1032678"/>
    <lineage>
        <taxon>Eukaryota</taxon>
        <taxon>Fungi</taxon>
        <taxon>Dikarya</taxon>
        <taxon>Ascomycota</taxon>
        <taxon>Pezizomycotina</taxon>
        <taxon>Pezizomycetes</taxon>
        <taxon>Pezizales</taxon>
        <taxon>Discinaceae</taxon>
        <taxon>Discina</taxon>
    </lineage>
</organism>
<feature type="compositionally biased region" description="Polar residues" evidence="1">
    <location>
        <begin position="212"/>
        <end position="232"/>
    </location>
</feature>
<feature type="compositionally biased region" description="Basic and acidic residues" evidence="1">
    <location>
        <begin position="1545"/>
        <end position="1564"/>
    </location>
</feature>
<comment type="caution">
    <text evidence="2">The sequence shown here is derived from an EMBL/GenBank/DDBJ whole genome shotgun (WGS) entry which is preliminary data.</text>
</comment>
<feature type="compositionally biased region" description="Low complexity" evidence="1">
    <location>
        <begin position="1161"/>
        <end position="1176"/>
    </location>
</feature>
<accession>A0ABR3GU93</accession>
<feature type="region of interest" description="Disordered" evidence="1">
    <location>
        <begin position="1080"/>
        <end position="1194"/>
    </location>
</feature>
<proteinExistence type="predicted"/>
<dbReference type="PANTHER" id="PTHR42064">
    <property type="entry name" value="YALI0F28677P"/>
    <property type="match status" value="1"/>
</dbReference>
<feature type="compositionally biased region" description="Polar residues" evidence="1">
    <location>
        <begin position="1444"/>
        <end position="1460"/>
    </location>
</feature>
<reference evidence="2 3" key="1">
    <citation type="submission" date="2024-02" db="EMBL/GenBank/DDBJ databases">
        <title>Discinaceae phylogenomics.</title>
        <authorList>
            <person name="Dirks A.C."/>
            <person name="James T.Y."/>
        </authorList>
    </citation>
    <scope>NUCLEOTIDE SEQUENCE [LARGE SCALE GENOMIC DNA]</scope>
    <source>
        <strain evidence="2 3">ACD0624</strain>
    </source>
</reference>
<feature type="compositionally biased region" description="Low complexity" evidence="1">
    <location>
        <begin position="608"/>
        <end position="618"/>
    </location>
</feature>
<evidence type="ECO:0000313" key="3">
    <source>
        <dbReference type="Proteomes" id="UP001447188"/>
    </source>
</evidence>